<protein>
    <recommendedName>
        <fullName evidence="6">EamA domain-containing protein</fullName>
    </recommendedName>
</protein>
<dbReference type="PANTHER" id="PTHR22911:SF6">
    <property type="entry name" value="SOLUTE CARRIER FAMILY 35 MEMBER G1"/>
    <property type="match status" value="1"/>
</dbReference>
<dbReference type="EMBL" id="HBFQ01046561">
    <property type="protein sequence ID" value="CAD8858770.1"/>
    <property type="molecule type" value="Transcribed_RNA"/>
</dbReference>
<feature type="transmembrane region" description="Helical" evidence="5">
    <location>
        <begin position="266"/>
        <end position="287"/>
    </location>
</feature>
<reference evidence="7" key="1">
    <citation type="submission" date="2021-01" db="EMBL/GenBank/DDBJ databases">
        <authorList>
            <person name="Corre E."/>
            <person name="Pelletier E."/>
            <person name="Niang G."/>
            <person name="Scheremetjew M."/>
            <person name="Finn R."/>
            <person name="Kale V."/>
            <person name="Holt S."/>
            <person name="Cochrane G."/>
            <person name="Meng A."/>
            <person name="Brown T."/>
            <person name="Cohen L."/>
        </authorList>
    </citation>
    <scope>NUCLEOTIDE SEQUENCE</scope>
</reference>
<feature type="transmembrane region" description="Helical" evidence="5">
    <location>
        <begin position="108"/>
        <end position="126"/>
    </location>
</feature>
<sequence>MTTHSPEHTSFLPVCVIAVATCSLSVQFLLIKKLTLDNVPFFQVISLRGAVQAVACVPSFIYLRRPLRTVFGESFQETAWLGGLGLLSFGGVSSAFAALSLLDLAQMQVLQSTAPVMTALFAWVLVGERWHWNEFTSAGTTIMGVIFVAMPGLLSVHAASTGQGHSWRHDVGVLLTLTNSACTAGMYAFIRVLGTRMKVHFVGVTMFNGLVNSVLGFAASFLFGFFTEDYPLWLSFDDWCLALGVCFLSIFSQLCIIWGMQREKSALGSVVVQCLGPVFAFVLQIVFLPNEPIAGSTLAGFGIIFVGLVIAVYGKWYRERQEQKILPTTDKTYHQLEG</sequence>
<keyword evidence="3 5" id="KW-1133">Transmembrane helix</keyword>
<organism evidence="7">
    <name type="scientific">Noctiluca scintillans</name>
    <name type="common">Sea sparkle</name>
    <name type="synonym">Red tide dinoflagellate</name>
    <dbReference type="NCBI Taxonomy" id="2966"/>
    <lineage>
        <taxon>Eukaryota</taxon>
        <taxon>Sar</taxon>
        <taxon>Alveolata</taxon>
        <taxon>Dinophyceae</taxon>
        <taxon>Noctilucales</taxon>
        <taxon>Noctilucaceae</taxon>
        <taxon>Noctiluca</taxon>
    </lineage>
</organism>
<gene>
    <name evidence="7" type="ORF">NSCI0253_LOCUS33124</name>
</gene>
<dbReference type="Pfam" id="PF00892">
    <property type="entry name" value="EamA"/>
    <property type="match status" value="2"/>
</dbReference>
<evidence type="ECO:0000256" key="4">
    <source>
        <dbReference type="ARBA" id="ARBA00023136"/>
    </source>
</evidence>
<feature type="transmembrane region" description="Helical" evidence="5">
    <location>
        <begin position="171"/>
        <end position="190"/>
    </location>
</feature>
<evidence type="ECO:0000313" key="7">
    <source>
        <dbReference type="EMBL" id="CAD8858770.1"/>
    </source>
</evidence>
<dbReference type="GO" id="GO:0016020">
    <property type="term" value="C:membrane"/>
    <property type="evidence" value="ECO:0007669"/>
    <property type="project" value="UniProtKB-SubCell"/>
</dbReference>
<dbReference type="InterPro" id="IPR037185">
    <property type="entry name" value="EmrE-like"/>
</dbReference>
<feature type="domain" description="EamA" evidence="6">
    <location>
        <begin position="172"/>
        <end position="312"/>
    </location>
</feature>
<feature type="transmembrane region" description="Helical" evidence="5">
    <location>
        <begin position="84"/>
        <end position="102"/>
    </location>
</feature>
<accession>A0A7S1AM05</accession>
<evidence type="ECO:0000256" key="1">
    <source>
        <dbReference type="ARBA" id="ARBA00004141"/>
    </source>
</evidence>
<feature type="transmembrane region" description="Helical" evidence="5">
    <location>
        <begin position="42"/>
        <end position="63"/>
    </location>
</feature>
<dbReference type="InterPro" id="IPR000620">
    <property type="entry name" value="EamA_dom"/>
</dbReference>
<proteinExistence type="predicted"/>
<feature type="transmembrane region" description="Helical" evidence="5">
    <location>
        <begin position="239"/>
        <end position="259"/>
    </location>
</feature>
<dbReference type="PANTHER" id="PTHR22911">
    <property type="entry name" value="ACYL-MALONYL CONDENSING ENZYME-RELATED"/>
    <property type="match status" value="1"/>
</dbReference>
<keyword evidence="2 5" id="KW-0812">Transmembrane</keyword>
<comment type="subcellular location">
    <subcellularLocation>
        <location evidence="1">Membrane</location>
        <topology evidence="1">Multi-pass membrane protein</topology>
    </subcellularLocation>
</comment>
<evidence type="ECO:0000256" key="3">
    <source>
        <dbReference type="ARBA" id="ARBA00022989"/>
    </source>
</evidence>
<name>A0A7S1AM05_NOCSC</name>
<feature type="domain" description="EamA" evidence="6">
    <location>
        <begin position="14"/>
        <end position="149"/>
    </location>
</feature>
<feature type="transmembrane region" description="Helical" evidence="5">
    <location>
        <begin position="138"/>
        <end position="159"/>
    </location>
</feature>
<feature type="transmembrane region" description="Helical" evidence="5">
    <location>
        <begin position="12"/>
        <end position="30"/>
    </location>
</feature>
<evidence type="ECO:0000259" key="6">
    <source>
        <dbReference type="Pfam" id="PF00892"/>
    </source>
</evidence>
<dbReference type="AlphaFoldDB" id="A0A7S1AM05"/>
<keyword evidence="4 5" id="KW-0472">Membrane</keyword>
<dbReference type="SUPFAM" id="SSF103481">
    <property type="entry name" value="Multidrug resistance efflux transporter EmrE"/>
    <property type="match status" value="2"/>
</dbReference>
<evidence type="ECO:0000256" key="2">
    <source>
        <dbReference type="ARBA" id="ARBA00022692"/>
    </source>
</evidence>
<evidence type="ECO:0000256" key="5">
    <source>
        <dbReference type="SAM" id="Phobius"/>
    </source>
</evidence>
<feature type="transmembrane region" description="Helical" evidence="5">
    <location>
        <begin position="202"/>
        <end position="227"/>
    </location>
</feature>
<feature type="transmembrane region" description="Helical" evidence="5">
    <location>
        <begin position="293"/>
        <end position="314"/>
    </location>
</feature>